<name>A0ABS7MJ48_9SPHN</name>
<evidence type="ECO:0000313" key="4">
    <source>
        <dbReference type="EMBL" id="MBY4638101.1"/>
    </source>
</evidence>
<keyword evidence="5" id="KW-1185">Reference proteome</keyword>
<evidence type="ECO:0000256" key="2">
    <source>
        <dbReference type="PROSITE-ProRule" id="PRU00335"/>
    </source>
</evidence>
<proteinExistence type="predicted"/>
<dbReference type="InterPro" id="IPR001647">
    <property type="entry name" value="HTH_TetR"/>
</dbReference>
<evidence type="ECO:0000259" key="3">
    <source>
        <dbReference type="PROSITE" id="PS50977"/>
    </source>
</evidence>
<dbReference type="RefSeq" id="WP_222137130.1">
    <property type="nucleotide sequence ID" value="NZ_JAILXK010000002.1"/>
</dbReference>
<protein>
    <submittedName>
        <fullName evidence="4">TetR/AcrR family transcriptional regulator</fullName>
    </submittedName>
</protein>
<dbReference type="PROSITE" id="PS50977">
    <property type="entry name" value="HTH_TETR_2"/>
    <property type="match status" value="1"/>
</dbReference>
<comment type="caution">
    <text evidence="4">The sequence shown here is derived from an EMBL/GenBank/DDBJ whole genome shotgun (WGS) entry which is preliminary data.</text>
</comment>
<dbReference type="Gene3D" id="1.10.357.10">
    <property type="entry name" value="Tetracycline Repressor, domain 2"/>
    <property type="match status" value="1"/>
</dbReference>
<evidence type="ECO:0000256" key="1">
    <source>
        <dbReference type="ARBA" id="ARBA00023125"/>
    </source>
</evidence>
<reference evidence="4" key="1">
    <citation type="submission" date="2021-08" db="EMBL/GenBank/DDBJ databases">
        <title>Sphingopyxis panaciterrulae sp. nov., isolated from the surface water of the Yellow Sea.</title>
        <authorList>
            <person name="Gao Z."/>
            <person name="Zhang D."/>
            <person name="Zhang A."/>
        </authorList>
    </citation>
    <scope>NUCLEOTIDE SEQUENCE</scope>
    <source>
        <strain evidence="4">XHP0097</strain>
    </source>
</reference>
<evidence type="ECO:0000313" key="5">
    <source>
        <dbReference type="Proteomes" id="UP001166571"/>
    </source>
</evidence>
<dbReference type="SUPFAM" id="SSF46689">
    <property type="entry name" value="Homeodomain-like"/>
    <property type="match status" value="1"/>
</dbReference>
<accession>A0ABS7MJ48</accession>
<feature type="domain" description="HTH tetR-type" evidence="3">
    <location>
        <begin position="20"/>
        <end position="80"/>
    </location>
</feature>
<dbReference type="EMBL" id="JAILXK010000002">
    <property type="protein sequence ID" value="MBY4638101.1"/>
    <property type="molecule type" value="Genomic_DNA"/>
</dbReference>
<gene>
    <name evidence="4" type="ORF">K5P26_13220</name>
</gene>
<dbReference type="InterPro" id="IPR009057">
    <property type="entry name" value="Homeodomain-like_sf"/>
</dbReference>
<organism evidence="4 5">
    <name type="scientific">Sphingopyxis jiangsuensis</name>
    <dbReference type="NCBI Taxonomy" id="2871171"/>
    <lineage>
        <taxon>Bacteria</taxon>
        <taxon>Pseudomonadati</taxon>
        <taxon>Pseudomonadota</taxon>
        <taxon>Alphaproteobacteria</taxon>
        <taxon>Sphingomonadales</taxon>
        <taxon>Sphingomonadaceae</taxon>
        <taxon>Sphingopyxis</taxon>
    </lineage>
</organism>
<keyword evidence="1 2" id="KW-0238">DNA-binding</keyword>
<sequence>MNSDSPTRPYRQSARAEAAQARGERILDAFATRIRDSWFDEIRLEDVAQDSGVTVQTVIRRFGGKEGLIAAMQERLAIEVTLRREVRPGDVTRAVNSIVEDYEEVGDLILRLLAQEDRYPAVRAMTDRGRAQHRAWITQAFAPWLDGLGAEARQRRIDALVVAGDLYVWKLVRRDMQRSVADYRQLMMRMFADAIGADPAEIFNHEPIGVNR</sequence>
<dbReference type="Proteomes" id="UP001166571">
    <property type="component" value="Unassembled WGS sequence"/>
</dbReference>
<feature type="DNA-binding region" description="H-T-H motif" evidence="2">
    <location>
        <begin position="43"/>
        <end position="62"/>
    </location>
</feature>